<dbReference type="SMART" id="SM00093">
    <property type="entry name" value="SERPIN"/>
    <property type="match status" value="2"/>
</dbReference>
<dbReference type="InterPro" id="IPR000215">
    <property type="entry name" value="Serpin_fam"/>
</dbReference>
<reference evidence="4 5" key="2">
    <citation type="submission" date="2018-11" db="EMBL/GenBank/DDBJ databases">
        <authorList>
            <consortium name="Pathogen Informatics"/>
        </authorList>
    </citation>
    <scope>NUCLEOTIDE SEQUENCE [LARGE SCALE GENOMIC DNA]</scope>
</reference>
<protein>
    <submittedName>
        <fullName evidence="6">SERPIN domain-containing protein</fullName>
    </submittedName>
</protein>
<dbReference type="PROSITE" id="PS00284">
    <property type="entry name" value="SERPIN"/>
    <property type="match status" value="1"/>
</dbReference>
<reference evidence="6" key="1">
    <citation type="submission" date="2016-06" db="UniProtKB">
        <authorList>
            <consortium name="WormBaseParasite"/>
        </authorList>
    </citation>
    <scope>IDENTIFICATION</scope>
</reference>
<feature type="domain" description="Serpin" evidence="3">
    <location>
        <begin position="122"/>
        <end position="459"/>
    </location>
</feature>
<dbReference type="GO" id="GO:0004867">
    <property type="term" value="F:serine-type endopeptidase inhibitor activity"/>
    <property type="evidence" value="ECO:0007669"/>
    <property type="project" value="InterPro"/>
</dbReference>
<dbReference type="InterPro" id="IPR023796">
    <property type="entry name" value="Serpin_dom"/>
</dbReference>
<evidence type="ECO:0000256" key="1">
    <source>
        <dbReference type="ARBA" id="ARBA00009500"/>
    </source>
</evidence>
<dbReference type="InterPro" id="IPR042185">
    <property type="entry name" value="Serpin_sf_2"/>
</dbReference>
<name>A0A183UK83_TOXCA</name>
<evidence type="ECO:0000259" key="3">
    <source>
        <dbReference type="SMART" id="SM00093"/>
    </source>
</evidence>
<evidence type="ECO:0000313" key="6">
    <source>
        <dbReference type="WBParaSite" id="TCNE_0000890301-mRNA-1"/>
    </source>
</evidence>
<dbReference type="GO" id="GO:0005615">
    <property type="term" value="C:extracellular space"/>
    <property type="evidence" value="ECO:0007669"/>
    <property type="project" value="InterPro"/>
</dbReference>
<keyword evidence="5" id="KW-1185">Reference proteome</keyword>
<dbReference type="Gene3D" id="2.30.39.10">
    <property type="entry name" value="Alpha-1-antitrypsin, domain 1"/>
    <property type="match status" value="2"/>
</dbReference>
<dbReference type="AlphaFoldDB" id="A0A183UK83"/>
<dbReference type="EMBL" id="UYWY01020026">
    <property type="protein sequence ID" value="VDM40224.1"/>
    <property type="molecule type" value="Genomic_DNA"/>
</dbReference>
<evidence type="ECO:0000313" key="4">
    <source>
        <dbReference type="EMBL" id="VDM40224.1"/>
    </source>
</evidence>
<accession>A0A183UK83</accession>
<dbReference type="Pfam" id="PF00079">
    <property type="entry name" value="Serpin"/>
    <property type="match status" value="3"/>
</dbReference>
<dbReference type="Proteomes" id="UP000050794">
    <property type="component" value="Unassembled WGS sequence"/>
</dbReference>
<organism evidence="5 6">
    <name type="scientific">Toxocara canis</name>
    <name type="common">Canine roundworm</name>
    <dbReference type="NCBI Taxonomy" id="6265"/>
    <lineage>
        <taxon>Eukaryota</taxon>
        <taxon>Metazoa</taxon>
        <taxon>Ecdysozoa</taxon>
        <taxon>Nematoda</taxon>
        <taxon>Chromadorea</taxon>
        <taxon>Rhabditida</taxon>
        <taxon>Spirurina</taxon>
        <taxon>Ascaridomorpha</taxon>
        <taxon>Ascaridoidea</taxon>
        <taxon>Toxocaridae</taxon>
        <taxon>Toxocara</taxon>
    </lineage>
</organism>
<dbReference type="PANTHER" id="PTHR11461:SF211">
    <property type="entry name" value="GH10112P-RELATED"/>
    <property type="match status" value="1"/>
</dbReference>
<dbReference type="InterPro" id="IPR023795">
    <property type="entry name" value="Serpin_CS"/>
</dbReference>
<evidence type="ECO:0000256" key="2">
    <source>
        <dbReference type="RuleBase" id="RU000411"/>
    </source>
</evidence>
<dbReference type="InterPro" id="IPR042178">
    <property type="entry name" value="Serpin_sf_1"/>
</dbReference>
<proteinExistence type="inferred from homology"/>
<dbReference type="Gene3D" id="3.30.497.10">
    <property type="entry name" value="Antithrombin, subunit I, domain 2"/>
    <property type="match status" value="3"/>
</dbReference>
<dbReference type="PANTHER" id="PTHR11461">
    <property type="entry name" value="SERINE PROTEASE INHIBITOR, SERPIN"/>
    <property type="match status" value="1"/>
</dbReference>
<gene>
    <name evidence="4" type="ORF">TCNE_LOCUS8903</name>
</gene>
<feature type="domain" description="Serpin" evidence="3">
    <location>
        <begin position="461"/>
        <end position="779"/>
    </location>
</feature>
<dbReference type="InterPro" id="IPR036186">
    <property type="entry name" value="Serpin_sf"/>
</dbReference>
<dbReference type="WBParaSite" id="TCNE_0000890301-mRNA-1">
    <property type="protein sequence ID" value="TCNE_0000890301-mRNA-1"/>
    <property type="gene ID" value="TCNE_0000890301"/>
</dbReference>
<evidence type="ECO:0000313" key="5">
    <source>
        <dbReference type="Proteomes" id="UP000050794"/>
    </source>
</evidence>
<comment type="similarity">
    <text evidence="1 2">Belongs to the serpin family.</text>
</comment>
<dbReference type="SUPFAM" id="SSF56574">
    <property type="entry name" value="Serpins"/>
    <property type="match status" value="3"/>
</dbReference>
<sequence>MTVIPLQVELPKFKLKSKFELKTTLEQLGIRDAFTSHANFSALSKHDLSISNVVHQAFIETNEEGTEAAAATALLMYRSMRPSASASPIQFIADHPFVFAVVKDGNILQCSKLDAQLADFGMQLLRCCGGHTSAVISPASAAVALAMLYAGAMNETKREINNVLSGGCEDESVFNYYSNILQRISSPSANYAFRSANRIHISKSIVLQNAFIETMRKKFNGEFRMVDFEKPKETAKAINEWLKMETGGKIEKVIDEEEPNLSDLLVINAIFFNGKWKFPFKRWRTLKEKFYPKEGQRMLINTMSAIEQFAYAEDELVEVVVLPYRNDDASLYIFLPKMKFALRQMENSLDGSKLLALINACRKSGSTEVRLPKFAIKLDFAVTEALRAIGIRRAFSRAEANFTGICVRPTYISNFIHKAFIEVNEGGTQASAVSALNMVFKSGRRIQRAFIANHPFIDTKASKNTIARLVTFSGATDEELINYFSTLMADMSKPANGYKLLAANKLYLQENFDPLQSFIDVINNKFGGQMQKVDFSKAFETAKVMFYSTNSKIKNIICADILYAATSLALVNAVYFKGDWATKFDAKLTAKKQFHLTENSDREVEMMKVTHHFPYTEDETVQVLGLPYKNGDVFIYVFLPKKRFGLAEVERSIDGEKMLQLINFCEKDNKIIVELPKFKLKSKFELKTTLEQLGIRDAFTSHANFSALSKRDLSISNVVHQAFIETNEEGTEAAAATALLMYRSMRPSASASPIQFIADHPFVFAVVKDGNILFIGRVH</sequence>